<name>A0A7H9CI24_9BACT</name>
<comment type="caution">
    <text evidence="6">Lacks conserved residue(s) required for the propagation of feature annotation.</text>
</comment>
<evidence type="ECO:0000256" key="3">
    <source>
        <dbReference type="ARBA" id="ARBA00022603"/>
    </source>
</evidence>
<feature type="binding site" evidence="6">
    <location>
        <position position="59"/>
    </location>
    <ligand>
        <name>S-adenosyl-L-methionine</name>
        <dbReference type="ChEBI" id="CHEBI:59789"/>
    </ligand>
</feature>
<keyword evidence="8" id="KW-1185">Reference proteome</keyword>
<evidence type="ECO:0000313" key="7">
    <source>
        <dbReference type="EMBL" id="QLI04908.1"/>
    </source>
</evidence>
<keyword evidence="1 6" id="KW-0963">Cytoplasm</keyword>
<dbReference type="GO" id="GO:0005829">
    <property type="term" value="C:cytosol"/>
    <property type="evidence" value="ECO:0007669"/>
    <property type="project" value="TreeGrafter"/>
</dbReference>
<dbReference type="RefSeq" id="WP_179975535.1">
    <property type="nucleotide sequence ID" value="NZ_CP049075.1"/>
</dbReference>
<gene>
    <name evidence="6 7" type="primary">rsmG</name>
    <name evidence="7" type="ORF">CINF_0368</name>
</gene>
<evidence type="ECO:0000256" key="5">
    <source>
        <dbReference type="ARBA" id="ARBA00022691"/>
    </source>
</evidence>
<reference evidence="7 8" key="1">
    <citation type="submission" date="2020-02" db="EMBL/GenBank/DDBJ databases">
        <title>Complete genome sequence of the novel Campylobacter species Candidatus Campylobacter infans.</title>
        <authorList>
            <person name="Duim B."/>
            <person name="Zomer A."/>
            <person name="van der Graaf L."/>
            <person name="Wagenaar J."/>
        </authorList>
    </citation>
    <scope>NUCLEOTIDE SEQUENCE [LARGE SCALE GENOMIC DNA]</scope>
    <source>
        <strain evidence="7 8">19S00001</strain>
    </source>
</reference>
<proteinExistence type="inferred from homology"/>
<evidence type="ECO:0000256" key="6">
    <source>
        <dbReference type="HAMAP-Rule" id="MF_00074"/>
    </source>
</evidence>
<evidence type="ECO:0000256" key="1">
    <source>
        <dbReference type="ARBA" id="ARBA00022490"/>
    </source>
</evidence>
<comment type="similarity">
    <text evidence="6">Belongs to the methyltransferase superfamily. RNA methyltransferase RsmG family.</text>
</comment>
<dbReference type="InterPro" id="IPR029063">
    <property type="entry name" value="SAM-dependent_MTases_sf"/>
</dbReference>
<sequence length="186" mass="21056">MQAPQDFDVKISEYKRLFARFNAIHNLSAYDDLSLAINDSIYALNFLNPSELKIAIDIGSGAGLPAIFLALYLKDCEFFLFEPAQKKASFLMLIKSALDLKNINIKCQKIQNHTAFRADLICSRAAFKIINLLEISKGFYDEQTLFLLYKGTSVNNELSALKSKIKQIKIINQNTRNYAFLKGVLC</sequence>
<keyword evidence="2 6" id="KW-0698">rRNA processing</keyword>
<evidence type="ECO:0000313" key="8">
    <source>
        <dbReference type="Proteomes" id="UP000509414"/>
    </source>
</evidence>
<evidence type="ECO:0000256" key="2">
    <source>
        <dbReference type="ARBA" id="ARBA00022552"/>
    </source>
</evidence>
<dbReference type="HAMAP" id="MF_00074">
    <property type="entry name" value="16SrRNA_methyltr_G"/>
    <property type="match status" value="1"/>
</dbReference>
<dbReference type="PANTHER" id="PTHR31760:SF0">
    <property type="entry name" value="S-ADENOSYL-L-METHIONINE-DEPENDENT METHYLTRANSFERASES SUPERFAMILY PROTEIN"/>
    <property type="match status" value="1"/>
</dbReference>
<dbReference type="EMBL" id="CP049075">
    <property type="protein sequence ID" value="QLI04908.1"/>
    <property type="molecule type" value="Genomic_DNA"/>
</dbReference>
<dbReference type="GO" id="GO:0070043">
    <property type="term" value="F:rRNA (guanine-N7-)-methyltransferase activity"/>
    <property type="evidence" value="ECO:0007669"/>
    <property type="project" value="UniProtKB-UniRule"/>
</dbReference>
<dbReference type="KEGG" id="cinf:CINF_0368"/>
<evidence type="ECO:0000256" key="4">
    <source>
        <dbReference type="ARBA" id="ARBA00022679"/>
    </source>
</evidence>
<accession>A0A7H9CI24</accession>
<organism evidence="7 8">
    <name type="scientific">Candidatus Campylobacter infans</name>
    <dbReference type="NCBI Taxonomy" id="2561898"/>
    <lineage>
        <taxon>Bacteria</taxon>
        <taxon>Pseudomonadati</taxon>
        <taxon>Campylobacterota</taxon>
        <taxon>Epsilonproteobacteria</taxon>
        <taxon>Campylobacterales</taxon>
        <taxon>Campylobacteraceae</taxon>
        <taxon>Campylobacter</taxon>
    </lineage>
</organism>
<dbReference type="AlphaFoldDB" id="A0A7H9CI24"/>
<protein>
    <recommendedName>
        <fullName evidence="6">Ribosomal RNA small subunit methyltransferase G</fullName>
        <ecNumber evidence="6">2.1.1.-</ecNumber>
    </recommendedName>
    <alternativeName>
        <fullName evidence="6">16S rRNA 7-methylguanosine methyltransferase</fullName>
        <shortName evidence="6">16S rRNA m7G methyltransferase</shortName>
    </alternativeName>
</protein>
<dbReference type="NCBIfam" id="TIGR00138">
    <property type="entry name" value="rsmG_gidB"/>
    <property type="match status" value="1"/>
</dbReference>
<comment type="subcellular location">
    <subcellularLocation>
        <location evidence="6">Cytoplasm</location>
    </subcellularLocation>
</comment>
<dbReference type="PANTHER" id="PTHR31760">
    <property type="entry name" value="S-ADENOSYL-L-METHIONINE-DEPENDENT METHYLTRANSFERASES SUPERFAMILY PROTEIN"/>
    <property type="match status" value="1"/>
</dbReference>
<dbReference type="PIRSF" id="PIRSF003078">
    <property type="entry name" value="GidB"/>
    <property type="match status" value="1"/>
</dbReference>
<dbReference type="SUPFAM" id="SSF53335">
    <property type="entry name" value="S-adenosyl-L-methionine-dependent methyltransferases"/>
    <property type="match status" value="1"/>
</dbReference>
<keyword evidence="4 6" id="KW-0808">Transferase</keyword>
<keyword evidence="5 6" id="KW-0949">S-adenosyl-L-methionine</keyword>
<comment type="function">
    <text evidence="6">Specifically methylates the N7 position of a guanine in 16S rRNA.</text>
</comment>
<feature type="binding site" evidence="6">
    <location>
        <position position="64"/>
    </location>
    <ligand>
        <name>S-adenosyl-L-methionine</name>
        <dbReference type="ChEBI" id="CHEBI:59789"/>
    </ligand>
</feature>
<dbReference type="InterPro" id="IPR003682">
    <property type="entry name" value="rRNA_ssu_MeTfrase_G"/>
</dbReference>
<dbReference type="Pfam" id="PF02527">
    <property type="entry name" value="GidB"/>
    <property type="match status" value="1"/>
</dbReference>
<feature type="binding site" evidence="6">
    <location>
        <begin position="110"/>
        <end position="111"/>
    </location>
    <ligand>
        <name>S-adenosyl-L-methionine</name>
        <dbReference type="ChEBI" id="CHEBI:59789"/>
    </ligand>
</feature>
<feature type="binding site" evidence="6">
    <location>
        <position position="124"/>
    </location>
    <ligand>
        <name>S-adenosyl-L-methionine</name>
        <dbReference type="ChEBI" id="CHEBI:59789"/>
    </ligand>
</feature>
<dbReference type="Proteomes" id="UP000509414">
    <property type="component" value="Chromosome"/>
</dbReference>
<keyword evidence="3 6" id="KW-0489">Methyltransferase</keyword>
<dbReference type="Gene3D" id="3.40.50.150">
    <property type="entry name" value="Vaccinia Virus protein VP39"/>
    <property type="match status" value="1"/>
</dbReference>
<dbReference type="EC" id="2.1.1.-" evidence="6"/>